<organism evidence="2 3">
    <name type="scientific">Amycolatopsis eburnea</name>
    <dbReference type="NCBI Taxonomy" id="2267691"/>
    <lineage>
        <taxon>Bacteria</taxon>
        <taxon>Bacillati</taxon>
        <taxon>Actinomycetota</taxon>
        <taxon>Actinomycetes</taxon>
        <taxon>Pseudonocardiales</taxon>
        <taxon>Pseudonocardiaceae</taxon>
        <taxon>Amycolatopsis</taxon>
    </lineage>
</organism>
<dbReference type="AlphaFoldDB" id="A0A427TQA3"/>
<accession>A0A427TQA3</accession>
<dbReference type="EMBL" id="RSEC01000002">
    <property type="protein sequence ID" value="RSD26451.1"/>
    <property type="molecule type" value="Genomic_DNA"/>
</dbReference>
<name>A0A427TQA3_9PSEU</name>
<keyword evidence="3" id="KW-1185">Reference proteome</keyword>
<dbReference type="RefSeq" id="WP_125305583.1">
    <property type="nucleotide sequence ID" value="NZ_RSEC01000002.1"/>
</dbReference>
<evidence type="ECO:0000313" key="2">
    <source>
        <dbReference type="EMBL" id="RSD26451.1"/>
    </source>
</evidence>
<feature type="region of interest" description="Disordered" evidence="1">
    <location>
        <begin position="1"/>
        <end position="57"/>
    </location>
</feature>
<comment type="caution">
    <text evidence="2">The sequence shown here is derived from an EMBL/GenBank/DDBJ whole genome shotgun (WGS) entry which is preliminary data.</text>
</comment>
<sequence length="132" mass="14342">MAKDDEYPDGGGSVPGGEQRTRRRGSLPGADDKPAPPPLSTTPAAGGDGDLEMTEKQQLANAKVWGLRISEAHYDTGRTMTSVLGARYKLDQRQVGELIVQFLVEHRFALDEYVAKQAGPAVDLDFFTRPRG</sequence>
<evidence type="ECO:0000313" key="3">
    <source>
        <dbReference type="Proteomes" id="UP000267081"/>
    </source>
</evidence>
<dbReference type="Proteomes" id="UP000267081">
    <property type="component" value="Unassembled WGS sequence"/>
</dbReference>
<evidence type="ECO:0000256" key="1">
    <source>
        <dbReference type="SAM" id="MobiDB-lite"/>
    </source>
</evidence>
<protein>
    <submittedName>
        <fullName evidence="2">Uncharacterized protein</fullName>
    </submittedName>
</protein>
<reference evidence="2 3" key="1">
    <citation type="submission" date="2018-12" db="EMBL/GenBank/DDBJ databases">
        <title>Amycolatopsis eburnea sp. nov. actinomycete associate with arbuscular mycorrhiza fungal spore.</title>
        <authorList>
            <person name="Lumyong S."/>
            <person name="Chaiya L."/>
        </authorList>
    </citation>
    <scope>NUCLEOTIDE SEQUENCE [LARGE SCALE GENOMIC DNA]</scope>
    <source>
        <strain evidence="2 3">GLM-1</strain>
    </source>
</reference>
<gene>
    <name evidence="2" type="ORF">EIY87_00250</name>
</gene>
<proteinExistence type="predicted"/>